<proteinExistence type="predicted"/>
<dbReference type="NCBIfam" id="TIGR03317">
    <property type="entry name" value="ygfZ_signature"/>
    <property type="match status" value="1"/>
</dbReference>
<dbReference type="Gene3D" id="3.30.1360.120">
    <property type="entry name" value="Probable tRNA modification gtpase trme, domain 1"/>
    <property type="match status" value="2"/>
</dbReference>
<dbReference type="Proteomes" id="UP000515292">
    <property type="component" value="Chromosome"/>
</dbReference>
<dbReference type="GO" id="GO:0016226">
    <property type="term" value="P:iron-sulfur cluster assembly"/>
    <property type="evidence" value="ECO:0007669"/>
    <property type="project" value="TreeGrafter"/>
</dbReference>
<name>A0A7G5IHB0_9SPHN</name>
<dbReference type="PANTHER" id="PTHR22602:SF0">
    <property type="entry name" value="TRANSFERASE CAF17, MITOCHONDRIAL-RELATED"/>
    <property type="match status" value="1"/>
</dbReference>
<keyword evidence="1" id="KW-0809">Transit peptide</keyword>
<sequence>MPLAHLSDRALLRLSGADARSFLQGQITNDIALLGPDAPLYAGHLSAQGKTLFAFFLHADGGDVLIDLPAAQADALAKRLTLYKLRRDVRVAPEPALAVFAQWGGGDRRFAAPPGAAEPTAALEDWHVHRLTLGLPDGDEATDLLWLETNAEALGGVSFTKGCYVGQENTARMHHRDKVRRSLVALVTASAHAPGTAIMAHTPAGPREAGTIRGARHGELQMAHVKREFTDATLTVDGDSVRFHGPPAR</sequence>
<gene>
    <name evidence="2" type="ORF">H3309_15850</name>
</gene>
<dbReference type="PANTHER" id="PTHR22602">
    <property type="entry name" value="TRANSFERASE CAF17, MITOCHONDRIAL-RELATED"/>
    <property type="match status" value="1"/>
</dbReference>
<evidence type="ECO:0000256" key="1">
    <source>
        <dbReference type="ARBA" id="ARBA00022946"/>
    </source>
</evidence>
<dbReference type="RefSeq" id="WP_182295947.1">
    <property type="nucleotide sequence ID" value="NZ_CP059851.1"/>
</dbReference>
<dbReference type="KEGG" id="sand:H3309_15850"/>
<dbReference type="InterPro" id="IPR027266">
    <property type="entry name" value="TrmE/GcvT-like"/>
</dbReference>
<evidence type="ECO:0000313" key="2">
    <source>
        <dbReference type="EMBL" id="QMW22752.1"/>
    </source>
</evidence>
<keyword evidence="3" id="KW-1185">Reference proteome</keyword>
<dbReference type="SUPFAM" id="SSF103025">
    <property type="entry name" value="Folate-binding domain"/>
    <property type="match status" value="1"/>
</dbReference>
<protein>
    <submittedName>
        <fullName evidence="2">Folate-binding protein YgfZ</fullName>
    </submittedName>
</protein>
<accession>A0A7G5IHB0</accession>
<organism evidence="2 3">
    <name type="scientific">Sandaracinobacteroides saxicola</name>
    <dbReference type="NCBI Taxonomy" id="2759707"/>
    <lineage>
        <taxon>Bacteria</taxon>
        <taxon>Pseudomonadati</taxon>
        <taxon>Pseudomonadota</taxon>
        <taxon>Alphaproteobacteria</taxon>
        <taxon>Sphingomonadales</taxon>
        <taxon>Sphingosinicellaceae</taxon>
        <taxon>Sandaracinobacteroides</taxon>
    </lineage>
</organism>
<evidence type="ECO:0000313" key="3">
    <source>
        <dbReference type="Proteomes" id="UP000515292"/>
    </source>
</evidence>
<dbReference type="EMBL" id="CP059851">
    <property type="protein sequence ID" value="QMW22752.1"/>
    <property type="molecule type" value="Genomic_DNA"/>
</dbReference>
<dbReference type="AlphaFoldDB" id="A0A7G5IHB0"/>
<dbReference type="InterPro" id="IPR017703">
    <property type="entry name" value="YgfZ/GCV_T_CS"/>
</dbReference>
<reference evidence="2 3" key="1">
    <citation type="submission" date="2020-07" db="EMBL/GenBank/DDBJ databases">
        <title>Complete genome sequence for Sandaracinobacter sp. M6.</title>
        <authorList>
            <person name="Tang Y."/>
            <person name="Liu Q."/>
            <person name="Guo Z."/>
            <person name="Lei P."/>
            <person name="Huang B."/>
        </authorList>
    </citation>
    <scope>NUCLEOTIDE SEQUENCE [LARGE SCALE GENOMIC DNA]</scope>
    <source>
        <strain evidence="2 3">M6</strain>
    </source>
</reference>
<dbReference type="InterPro" id="IPR045179">
    <property type="entry name" value="YgfZ/GcvT"/>
</dbReference>